<dbReference type="Pfam" id="PF18506">
    <property type="entry name" value="RelB-like"/>
    <property type="match status" value="1"/>
</dbReference>
<evidence type="ECO:0000313" key="2">
    <source>
        <dbReference type="Proteomes" id="UP000715781"/>
    </source>
</evidence>
<reference evidence="1" key="2">
    <citation type="journal article" date="2022" name="Microbiol. Resour. Announc.">
        <title>Metagenome Sequencing to Explore Phylogenomics of Terrestrial Cyanobacteria.</title>
        <authorList>
            <person name="Ward R.D."/>
            <person name="Stajich J.E."/>
            <person name="Johansen J.R."/>
            <person name="Huntemann M."/>
            <person name="Clum A."/>
            <person name="Foster B."/>
            <person name="Foster B."/>
            <person name="Roux S."/>
            <person name="Palaniappan K."/>
            <person name="Varghese N."/>
            <person name="Mukherjee S."/>
            <person name="Reddy T.B.K."/>
            <person name="Daum C."/>
            <person name="Copeland A."/>
            <person name="Chen I.A."/>
            <person name="Ivanova N.N."/>
            <person name="Kyrpides N.C."/>
            <person name="Shapiro N."/>
            <person name="Eloe-Fadrosh E.A."/>
            <person name="Pietrasiak N."/>
        </authorList>
    </citation>
    <scope>NUCLEOTIDE SEQUENCE</scope>
    <source>
        <strain evidence="1">JT2-VF2</strain>
    </source>
</reference>
<accession>A0A951UDJ5</accession>
<organism evidence="1 2">
    <name type="scientific">Mojavia pulchra JT2-VF2</name>
    <dbReference type="NCBI Taxonomy" id="287848"/>
    <lineage>
        <taxon>Bacteria</taxon>
        <taxon>Bacillati</taxon>
        <taxon>Cyanobacteriota</taxon>
        <taxon>Cyanophyceae</taxon>
        <taxon>Nostocales</taxon>
        <taxon>Nostocaceae</taxon>
    </lineage>
</organism>
<comment type="caution">
    <text evidence="1">The sequence shown here is derived from an EMBL/GenBank/DDBJ whole genome shotgun (WGS) entry which is preliminary data.</text>
</comment>
<proteinExistence type="predicted"/>
<evidence type="ECO:0000313" key="1">
    <source>
        <dbReference type="EMBL" id="MBW4559577.1"/>
    </source>
</evidence>
<dbReference type="AlphaFoldDB" id="A0A951UDJ5"/>
<reference evidence="1" key="1">
    <citation type="submission" date="2021-05" db="EMBL/GenBank/DDBJ databases">
        <authorList>
            <person name="Pietrasiak N."/>
            <person name="Ward R."/>
            <person name="Stajich J.E."/>
            <person name="Kurbessoian T."/>
        </authorList>
    </citation>
    <scope>NUCLEOTIDE SEQUENCE</scope>
    <source>
        <strain evidence="1">JT2-VF2</strain>
    </source>
</reference>
<name>A0A951UDJ5_9NOST</name>
<protein>
    <submittedName>
        <fullName evidence="1">Uncharacterized protein</fullName>
    </submittedName>
</protein>
<gene>
    <name evidence="1" type="ORF">KME32_00205</name>
</gene>
<dbReference type="InterPro" id="IPR049537">
    <property type="entry name" value="RelB-like"/>
</dbReference>
<dbReference type="Proteomes" id="UP000715781">
    <property type="component" value="Unassembled WGS sequence"/>
</dbReference>
<sequence>MLPFKNKIVTDEAMRPVAVLIDYQDWEKIEKILEAYQLQQEEKFNLNKYAGVIQLTQDPLDYQKQLRDEWEHVTFLV</sequence>
<dbReference type="EMBL" id="JAHHHN010000001">
    <property type="protein sequence ID" value="MBW4559577.1"/>
    <property type="molecule type" value="Genomic_DNA"/>
</dbReference>